<protein>
    <recommendedName>
        <fullName evidence="3">Bromo domain-containing protein</fullName>
    </recommendedName>
</protein>
<name>A0ABD6EZB6_9BILA</name>
<dbReference type="Gene3D" id="1.20.920.10">
    <property type="entry name" value="Bromodomain-like"/>
    <property type="match status" value="1"/>
</dbReference>
<dbReference type="InterPro" id="IPR040240">
    <property type="entry name" value="TAF1"/>
</dbReference>
<keyword evidence="5" id="KW-1185">Reference proteome</keyword>
<dbReference type="PROSITE" id="PS50014">
    <property type="entry name" value="BROMODOMAIN_2"/>
    <property type="match status" value="1"/>
</dbReference>
<dbReference type="AlphaFoldDB" id="A0ABD6EZB6"/>
<comment type="caution">
    <text evidence="4">The sequence shown here is derived from an EMBL/GenBank/DDBJ whole genome shotgun (WGS) entry which is preliminary data.</text>
</comment>
<evidence type="ECO:0000313" key="5">
    <source>
        <dbReference type="Proteomes" id="UP001608902"/>
    </source>
</evidence>
<dbReference type="InterPro" id="IPR001487">
    <property type="entry name" value="Bromodomain"/>
</dbReference>
<gene>
    <name evidence="4" type="ORF">AB6A40_011529</name>
</gene>
<dbReference type="PANTHER" id="PTHR13900">
    <property type="entry name" value="TRANSCRIPTION INITIATION FACTOR TFIID"/>
    <property type="match status" value="1"/>
</dbReference>
<evidence type="ECO:0000256" key="1">
    <source>
        <dbReference type="ARBA" id="ARBA00023117"/>
    </source>
</evidence>
<sequence>MLDNSRIYNGDNHIITETARKVFEVASKRLLEREQKLITLEKAINPLLDDNDLIGFSFILNEIIQECKNLPKSVAFHTKVDAKKVPLYYKKIERPMDLGTMEQNIKEHYYTNVASFRKDIEQVG</sequence>
<organism evidence="4 5">
    <name type="scientific">Gnathostoma spinigerum</name>
    <dbReference type="NCBI Taxonomy" id="75299"/>
    <lineage>
        <taxon>Eukaryota</taxon>
        <taxon>Metazoa</taxon>
        <taxon>Ecdysozoa</taxon>
        <taxon>Nematoda</taxon>
        <taxon>Chromadorea</taxon>
        <taxon>Rhabditida</taxon>
        <taxon>Spirurina</taxon>
        <taxon>Gnathostomatomorpha</taxon>
        <taxon>Gnathostomatoidea</taxon>
        <taxon>Gnathostomatidae</taxon>
        <taxon>Gnathostoma</taxon>
    </lineage>
</organism>
<evidence type="ECO:0000256" key="2">
    <source>
        <dbReference type="PROSITE-ProRule" id="PRU00035"/>
    </source>
</evidence>
<dbReference type="SUPFAM" id="SSF47370">
    <property type="entry name" value="Bromodomain"/>
    <property type="match status" value="2"/>
</dbReference>
<dbReference type="InterPro" id="IPR036427">
    <property type="entry name" value="Bromodomain-like_sf"/>
</dbReference>
<accession>A0ABD6EZB6</accession>
<keyword evidence="1 2" id="KW-0103">Bromodomain</keyword>
<feature type="domain" description="Bromo" evidence="3">
    <location>
        <begin position="68"/>
        <end position="124"/>
    </location>
</feature>
<reference evidence="4 5" key="1">
    <citation type="submission" date="2024-08" db="EMBL/GenBank/DDBJ databases">
        <title>Gnathostoma spinigerum genome.</title>
        <authorList>
            <person name="Gonzalez-Bertolin B."/>
            <person name="Monzon S."/>
            <person name="Zaballos A."/>
            <person name="Jimenez P."/>
            <person name="Dekumyoy P."/>
            <person name="Varona S."/>
            <person name="Cuesta I."/>
            <person name="Sumanam S."/>
            <person name="Adisakwattana P."/>
            <person name="Gasser R.B."/>
            <person name="Hernandez-Gonzalez A."/>
            <person name="Young N.D."/>
            <person name="Perteguer M.J."/>
        </authorList>
    </citation>
    <scope>NUCLEOTIDE SEQUENCE [LARGE SCALE GENOMIC DNA]</scope>
    <source>
        <strain evidence="4">AL3</strain>
        <tissue evidence="4">Liver</tissue>
    </source>
</reference>
<dbReference type="EMBL" id="JBGFUD010021724">
    <property type="protein sequence ID" value="MFH4984820.1"/>
    <property type="molecule type" value="Genomic_DNA"/>
</dbReference>
<dbReference type="PRINTS" id="PR00503">
    <property type="entry name" value="BROMODOMAIN"/>
</dbReference>
<dbReference type="PANTHER" id="PTHR13900:SF0">
    <property type="entry name" value="TRANSCRIPTION INITIATION FACTOR TFIID SUBUNIT 1"/>
    <property type="match status" value="1"/>
</dbReference>
<proteinExistence type="predicted"/>
<dbReference type="Proteomes" id="UP001608902">
    <property type="component" value="Unassembled WGS sequence"/>
</dbReference>
<evidence type="ECO:0000313" key="4">
    <source>
        <dbReference type="EMBL" id="MFH4984820.1"/>
    </source>
</evidence>
<evidence type="ECO:0000259" key="3">
    <source>
        <dbReference type="PROSITE" id="PS50014"/>
    </source>
</evidence>
<dbReference type="Pfam" id="PF00439">
    <property type="entry name" value="Bromodomain"/>
    <property type="match status" value="1"/>
</dbReference>